<sequence>MEVMGVAIAMGLIFGLAALGGAFGASNVISKTIEGVARQPEARGNLMGIMFLGMGLVEAIPIIAVAVGFILMGRLG</sequence>
<evidence type="ECO:0000256" key="5">
    <source>
        <dbReference type="ARBA" id="ARBA00022547"/>
    </source>
</evidence>
<dbReference type="Proteomes" id="UP000036061">
    <property type="component" value="Chromosome"/>
</dbReference>
<gene>
    <name evidence="14 17" type="primary">atpE</name>
    <name evidence="16" type="ORF">AB432_028040</name>
    <name evidence="17" type="ORF">FPS98_27110</name>
</gene>
<organism evidence="16 18">
    <name type="scientific">Brevibacillus brevis</name>
    <name type="common">Bacillus brevis</name>
    <dbReference type="NCBI Taxonomy" id="1393"/>
    <lineage>
        <taxon>Bacteria</taxon>
        <taxon>Bacillati</taxon>
        <taxon>Bacillota</taxon>
        <taxon>Bacilli</taxon>
        <taxon>Bacillales</taxon>
        <taxon>Paenibacillaceae</taxon>
        <taxon>Brevibacillus</taxon>
    </lineage>
</organism>
<dbReference type="InterPro" id="IPR005953">
    <property type="entry name" value="ATP_synth_csu_bac/chlpt"/>
</dbReference>
<dbReference type="Proteomes" id="UP000317713">
    <property type="component" value="Chromosome"/>
</dbReference>
<keyword evidence="6 14" id="KW-0812">Transmembrane</keyword>
<feature type="domain" description="V-ATPase proteolipid subunit C-like" evidence="15">
    <location>
        <begin position="8"/>
        <end position="71"/>
    </location>
</feature>
<keyword evidence="12 14" id="KW-0066">ATP synthesis</keyword>
<protein>
    <recommendedName>
        <fullName evidence="14">ATP synthase subunit c</fullName>
    </recommendedName>
    <alternativeName>
        <fullName evidence="14">ATP synthase F(0) sector subunit c</fullName>
    </alternativeName>
    <alternativeName>
        <fullName evidence="14">F-type ATPase subunit c</fullName>
        <shortName evidence="14">F-ATPase subunit c</shortName>
    </alternativeName>
    <alternativeName>
        <fullName evidence="14">Lipid-binding protein</fullName>
    </alternativeName>
</protein>
<dbReference type="InterPro" id="IPR000454">
    <property type="entry name" value="ATP_synth_F0_csu"/>
</dbReference>
<evidence type="ECO:0000256" key="12">
    <source>
        <dbReference type="ARBA" id="ARBA00023310"/>
    </source>
</evidence>
<dbReference type="SUPFAM" id="SSF81333">
    <property type="entry name" value="F1F0 ATP synthase subunit C"/>
    <property type="match status" value="1"/>
</dbReference>
<accession>A0A0J6BW30</accession>
<comment type="subcellular location">
    <subcellularLocation>
        <location evidence="1 14">Cell membrane</location>
        <topology evidence="1 14">Multi-pass membrane protein</topology>
    </subcellularLocation>
</comment>
<reference evidence="16" key="2">
    <citation type="submission" date="2018-06" db="EMBL/GenBank/DDBJ databases">
        <title>Brevibacillus brevis DZQ7, complete genome sequence.</title>
        <authorList>
            <person name="Hou Q."/>
        </authorList>
    </citation>
    <scope>NUCLEOTIDE SEQUENCE</scope>
    <source>
        <strain evidence="16">DZQ7</strain>
    </source>
</reference>
<dbReference type="GeneID" id="95753611"/>
<evidence type="ECO:0000256" key="10">
    <source>
        <dbReference type="ARBA" id="ARBA00023121"/>
    </source>
</evidence>
<dbReference type="GO" id="GO:0046933">
    <property type="term" value="F:proton-transporting ATP synthase activity, rotational mechanism"/>
    <property type="evidence" value="ECO:0007669"/>
    <property type="project" value="UniProtKB-UniRule"/>
</dbReference>
<dbReference type="InterPro" id="IPR020537">
    <property type="entry name" value="ATP_synth_F0_csu_DDCD_BS"/>
</dbReference>
<evidence type="ECO:0000313" key="16">
    <source>
        <dbReference type="EMBL" id="AWX58656.1"/>
    </source>
</evidence>
<dbReference type="NCBIfam" id="NF005363">
    <property type="entry name" value="PRK06876.1"/>
    <property type="match status" value="1"/>
</dbReference>
<evidence type="ECO:0000256" key="14">
    <source>
        <dbReference type="HAMAP-Rule" id="MF_01396"/>
    </source>
</evidence>
<feature type="transmembrane region" description="Helical" evidence="14">
    <location>
        <begin position="48"/>
        <end position="72"/>
    </location>
</feature>
<evidence type="ECO:0000313" key="19">
    <source>
        <dbReference type="Proteomes" id="UP000317713"/>
    </source>
</evidence>
<keyword evidence="4 14" id="KW-1003">Cell membrane</keyword>
<evidence type="ECO:0000256" key="13">
    <source>
        <dbReference type="ARBA" id="ARBA00025198"/>
    </source>
</evidence>
<keyword evidence="8 14" id="KW-1133">Transmembrane helix</keyword>
<keyword evidence="10 14" id="KW-0446">Lipid-binding</keyword>
<evidence type="ECO:0000256" key="4">
    <source>
        <dbReference type="ARBA" id="ARBA00022475"/>
    </source>
</evidence>
<dbReference type="GO" id="GO:0008289">
    <property type="term" value="F:lipid binding"/>
    <property type="evidence" value="ECO:0007669"/>
    <property type="project" value="UniProtKB-KW"/>
</dbReference>
<dbReference type="PRINTS" id="PR00124">
    <property type="entry name" value="ATPASEC"/>
</dbReference>
<dbReference type="InterPro" id="IPR035921">
    <property type="entry name" value="F/V-ATP_Csub_sf"/>
</dbReference>
<dbReference type="HAMAP" id="MF_01396">
    <property type="entry name" value="ATP_synth_c_bact"/>
    <property type="match status" value="1"/>
</dbReference>
<reference evidence="16 18" key="1">
    <citation type="journal article" date="2015" name="Genome Announc.">
        <title>Draft Genome Sequence of Brevibacillus brevis DZQ7, a Plant Growth-Promoting Rhizobacterium with Broad-Spectrum Antimicrobial Activity.</title>
        <authorList>
            <person name="Hou Q."/>
            <person name="Wang C."/>
            <person name="Hou X."/>
            <person name="Xia Z."/>
            <person name="Ye J."/>
            <person name="Liu K."/>
            <person name="Liu H."/>
            <person name="Wang J."/>
            <person name="Guo H."/>
            <person name="Yu X."/>
            <person name="Yang Y."/>
            <person name="Du B."/>
            <person name="Ding Y."/>
        </authorList>
    </citation>
    <scope>NUCLEOTIDE SEQUENCE [LARGE SCALE GENOMIC DNA]</scope>
    <source>
        <strain evidence="16 18">DZQ7</strain>
    </source>
</reference>
<dbReference type="RefSeq" id="WP_017252354.1">
    <property type="nucleotide sequence ID" value="NZ_BJNU01000026.1"/>
</dbReference>
<evidence type="ECO:0000256" key="8">
    <source>
        <dbReference type="ARBA" id="ARBA00022989"/>
    </source>
</evidence>
<dbReference type="AlphaFoldDB" id="A0A0J6BW30"/>
<comment type="caution">
    <text evidence="14">Lacks conserved residue(s) required for the propagation of feature annotation.</text>
</comment>
<evidence type="ECO:0000256" key="3">
    <source>
        <dbReference type="ARBA" id="ARBA00022448"/>
    </source>
</evidence>
<dbReference type="OrthoDB" id="2357540at2"/>
<evidence type="ECO:0000256" key="7">
    <source>
        <dbReference type="ARBA" id="ARBA00022781"/>
    </source>
</evidence>
<evidence type="ECO:0000256" key="6">
    <source>
        <dbReference type="ARBA" id="ARBA00022692"/>
    </source>
</evidence>
<dbReference type="FunFam" id="1.20.20.10:FF:000002">
    <property type="entry name" value="ATP synthase subunit c"/>
    <property type="match status" value="1"/>
</dbReference>
<dbReference type="GO" id="GO:0045259">
    <property type="term" value="C:proton-transporting ATP synthase complex"/>
    <property type="evidence" value="ECO:0007669"/>
    <property type="project" value="UniProtKB-KW"/>
</dbReference>
<dbReference type="Gene3D" id="1.20.20.10">
    <property type="entry name" value="F1F0 ATP synthase subunit C"/>
    <property type="match status" value="1"/>
</dbReference>
<evidence type="ECO:0000256" key="2">
    <source>
        <dbReference type="ARBA" id="ARBA00006704"/>
    </source>
</evidence>
<dbReference type="eggNOG" id="COG0636">
    <property type="taxonomic scope" value="Bacteria"/>
</dbReference>
<keyword evidence="9 14" id="KW-0406">Ion transport</keyword>
<dbReference type="NCBIfam" id="TIGR01260">
    <property type="entry name" value="ATP_synt_c"/>
    <property type="match status" value="1"/>
</dbReference>
<proteinExistence type="inferred from homology"/>
<keyword evidence="11 14" id="KW-0472">Membrane</keyword>
<evidence type="ECO:0000259" key="15">
    <source>
        <dbReference type="Pfam" id="PF00137"/>
    </source>
</evidence>
<dbReference type="GO" id="GO:0033177">
    <property type="term" value="C:proton-transporting two-sector ATPase complex, proton-transporting domain"/>
    <property type="evidence" value="ECO:0007669"/>
    <property type="project" value="InterPro"/>
</dbReference>
<comment type="function">
    <text evidence="14">Key component of the F(0) channel; it plays a direct role in translocation across the membrane. A homomeric c-ring of between 10-14 subunits forms the central stalk rotor element with the F(1) delta and epsilon subunits.</text>
</comment>
<comment type="function">
    <text evidence="13 14">F(1)F(0) ATP synthase produces ATP from ADP in the presence of a proton or sodium gradient. F-type ATPases consist of two structural domains, F(1) containing the extramembraneous catalytic core and F(0) containing the membrane proton channel, linked together by a central stalk and a peripheral stalk. During catalysis, ATP synthesis in the catalytic domain of F(1) is coupled via a rotary mechanism of the central stalk subunits to proton translocation.</text>
</comment>
<evidence type="ECO:0000313" key="18">
    <source>
        <dbReference type="Proteomes" id="UP000036061"/>
    </source>
</evidence>
<evidence type="ECO:0000313" key="17">
    <source>
        <dbReference type="EMBL" id="QDS37342.1"/>
    </source>
</evidence>
<dbReference type="Pfam" id="PF00137">
    <property type="entry name" value="ATP-synt_C"/>
    <property type="match status" value="1"/>
</dbReference>
<dbReference type="PROSITE" id="PS00605">
    <property type="entry name" value="ATPASE_C"/>
    <property type="match status" value="1"/>
</dbReference>
<name>A0A0J6BW30_BREBE</name>
<feature type="site" description="Reversibly protonated during proton transport" evidence="14">
    <location>
        <position position="58"/>
    </location>
</feature>
<evidence type="ECO:0000256" key="11">
    <source>
        <dbReference type="ARBA" id="ARBA00023136"/>
    </source>
</evidence>
<dbReference type="InterPro" id="IPR002379">
    <property type="entry name" value="ATPase_proteolipid_c-like_dom"/>
</dbReference>
<reference evidence="17 19" key="3">
    <citation type="submission" date="2019-07" db="EMBL/GenBank/DDBJ databases">
        <title>Characterization of Brevibacillus brevis HK544, as a potential biocontrol agent.</title>
        <authorList>
            <person name="Kim H."/>
        </authorList>
    </citation>
    <scope>NUCLEOTIDE SEQUENCE [LARGE SCALE GENOMIC DNA]</scope>
    <source>
        <strain evidence="17 19">HK544</strain>
    </source>
</reference>
<evidence type="ECO:0000256" key="9">
    <source>
        <dbReference type="ARBA" id="ARBA00023065"/>
    </source>
</evidence>
<evidence type="ECO:0000256" key="1">
    <source>
        <dbReference type="ARBA" id="ARBA00004651"/>
    </source>
</evidence>
<comment type="similarity">
    <text evidence="2 14">Belongs to the ATPase C chain family.</text>
</comment>
<dbReference type="InterPro" id="IPR038662">
    <property type="entry name" value="ATP_synth_F0_csu_sf"/>
</dbReference>
<keyword evidence="7 14" id="KW-0375">Hydrogen ion transport</keyword>
<dbReference type="CDD" id="cd18185">
    <property type="entry name" value="ATP-synt_Fo_c_ATPE"/>
    <property type="match status" value="1"/>
</dbReference>
<dbReference type="EMBL" id="CP030117">
    <property type="protein sequence ID" value="AWX58656.1"/>
    <property type="molecule type" value="Genomic_DNA"/>
</dbReference>
<keyword evidence="3 14" id="KW-0813">Transport</keyword>
<dbReference type="GO" id="GO:0005886">
    <property type="term" value="C:plasma membrane"/>
    <property type="evidence" value="ECO:0007669"/>
    <property type="project" value="UniProtKB-SubCell"/>
</dbReference>
<dbReference type="EMBL" id="CP042161">
    <property type="protein sequence ID" value="QDS37342.1"/>
    <property type="molecule type" value="Genomic_DNA"/>
</dbReference>
<keyword evidence="5 14" id="KW-0138">CF(0)</keyword>